<keyword evidence="6" id="KW-0597">Phosphoprotein</keyword>
<comment type="subcellular location">
    <subcellularLocation>
        <location evidence="2">Cytoplasm</location>
    </subcellularLocation>
</comment>
<keyword evidence="7" id="KW-0808">Transferase</keyword>
<dbReference type="GO" id="GO:0004674">
    <property type="term" value="F:protein serine/threonine kinase activity"/>
    <property type="evidence" value="ECO:0007669"/>
    <property type="project" value="UniProtKB-KW"/>
</dbReference>
<feature type="compositionally biased region" description="Polar residues" evidence="13">
    <location>
        <begin position="2495"/>
        <end position="2516"/>
    </location>
</feature>
<feature type="compositionally biased region" description="Low complexity" evidence="13">
    <location>
        <begin position="2484"/>
        <end position="2494"/>
    </location>
</feature>
<evidence type="ECO:0000313" key="15">
    <source>
        <dbReference type="Ensembl" id="ENSMFAP00000039928.2"/>
    </source>
</evidence>
<feature type="compositionally biased region" description="Low complexity" evidence="13">
    <location>
        <begin position="1213"/>
        <end position="1288"/>
    </location>
</feature>
<feature type="compositionally biased region" description="Basic and acidic residues" evidence="13">
    <location>
        <begin position="2217"/>
        <end position="2233"/>
    </location>
</feature>
<feature type="compositionally biased region" description="Polar residues" evidence="13">
    <location>
        <begin position="2524"/>
        <end position="2545"/>
    </location>
</feature>
<accession>A0A2K5WRX7</accession>
<feature type="compositionally biased region" description="Basic and acidic residues" evidence="13">
    <location>
        <begin position="85"/>
        <end position="100"/>
    </location>
</feature>
<feature type="compositionally biased region" description="Pro residues" evidence="13">
    <location>
        <begin position="1394"/>
        <end position="1406"/>
    </location>
</feature>
<dbReference type="VEuPathDB" id="HostDB:ENSMFAG00000038865"/>
<dbReference type="GO" id="GO:0005737">
    <property type="term" value="C:cytoplasm"/>
    <property type="evidence" value="ECO:0007669"/>
    <property type="project" value="UniProtKB-SubCell"/>
</dbReference>
<evidence type="ECO:0000256" key="7">
    <source>
        <dbReference type="ARBA" id="ARBA00022679"/>
    </source>
</evidence>
<reference evidence="15 16" key="1">
    <citation type="submission" date="2013-03" db="EMBL/GenBank/DDBJ databases">
        <authorList>
            <person name="Warren W."/>
            <person name="Wilson R.K."/>
        </authorList>
    </citation>
    <scope>NUCLEOTIDE SEQUENCE</scope>
</reference>
<dbReference type="InterPro" id="IPR024678">
    <property type="entry name" value="Kinase_OSR1/WNK_CCT"/>
</dbReference>
<dbReference type="GO" id="GO:0090263">
    <property type="term" value="P:positive regulation of canonical Wnt signaling pathway"/>
    <property type="evidence" value="ECO:0007669"/>
    <property type="project" value="UniProtKB-ARBA"/>
</dbReference>
<feature type="compositionally biased region" description="Low complexity" evidence="13">
    <location>
        <begin position="24"/>
        <end position="33"/>
    </location>
</feature>
<feature type="compositionally biased region" description="Polar residues" evidence="13">
    <location>
        <begin position="2378"/>
        <end position="2388"/>
    </location>
</feature>
<feature type="compositionally biased region" description="Basic and acidic residues" evidence="13">
    <location>
        <begin position="49"/>
        <end position="61"/>
    </location>
</feature>
<dbReference type="PANTHER" id="PTHR13902">
    <property type="entry name" value="SERINE/THREONINE-PROTEIN KINASE WNK WITH NO LYSINE -RELATED"/>
    <property type="match status" value="1"/>
</dbReference>
<evidence type="ECO:0000256" key="4">
    <source>
        <dbReference type="ARBA" id="ARBA00022490"/>
    </source>
</evidence>
<feature type="compositionally biased region" description="Low complexity" evidence="13">
    <location>
        <begin position="1138"/>
        <end position="1153"/>
    </location>
</feature>
<feature type="compositionally biased region" description="Basic residues" evidence="13">
    <location>
        <begin position="2471"/>
        <end position="2483"/>
    </location>
</feature>
<evidence type="ECO:0000256" key="5">
    <source>
        <dbReference type="ARBA" id="ARBA00022527"/>
    </source>
</evidence>
<feature type="region of interest" description="Disordered" evidence="13">
    <location>
        <begin position="2461"/>
        <end position="2545"/>
    </location>
</feature>
<feature type="compositionally biased region" description="Pro residues" evidence="13">
    <location>
        <begin position="2099"/>
        <end position="2109"/>
    </location>
</feature>
<feature type="compositionally biased region" description="Polar residues" evidence="13">
    <location>
        <begin position="1427"/>
        <end position="1437"/>
    </location>
</feature>
<keyword evidence="9" id="KW-0418">Kinase</keyword>
<keyword evidence="8" id="KW-0547">Nucleotide-binding</keyword>
<dbReference type="GO" id="GO:0005524">
    <property type="term" value="F:ATP binding"/>
    <property type="evidence" value="ECO:0007669"/>
    <property type="project" value="UniProtKB-KW"/>
</dbReference>
<keyword evidence="5" id="KW-0723">Serine/threonine-protein kinase</keyword>
<feature type="region of interest" description="Disordered" evidence="13">
    <location>
        <begin position="661"/>
        <end position="777"/>
    </location>
</feature>
<dbReference type="InterPro" id="IPR050588">
    <property type="entry name" value="WNK_Ser-Thr_kinase"/>
</dbReference>
<feature type="compositionally biased region" description="Polar residues" evidence="13">
    <location>
        <begin position="725"/>
        <end position="769"/>
    </location>
</feature>
<evidence type="ECO:0000256" key="1">
    <source>
        <dbReference type="ARBA" id="ARBA00001946"/>
    </source>
</evidence>
<keyword evidence="16" id="KW-1185">Reference proteome</keyword>
<gene>
    <name evidence="15" type="primary">WNK1</name>
</gene>
<dbReference type="Gene3D" id="1.10.510.10">
    <property type="entry name" value="Transferase(Phosphotransferase) domain 1"/>
    <property type="match status" value="1"/>
</dbReference>
<feature type="compositionally biased region" description="Polar residues" evidence="13">
    <location>
        <begin position="74"/>
        <end position="84"/>
    </location>
</feature>
<feature type="region of interest" description="Disordered" evidence="13">
    <location>
        <begin position="1804"/>
        <end position="1824"/>
    </location>
</feature>
<feature type="region of interest" description="Disordered" evidence="13">
    <location>
        <begin position="2215"/>
        <end position="2297"/>
    </location>
</feature>
<dbReference type="Ensembl" id="ENSMFAT00000014193.2">
    <property type="protein sequence ID" value="ENSMFAP00000039928.2"/>
    <property type="gene ID" value="ENSMFAG00000038865.2"/>
</dbReference>
<feature type="region of interest" description="Disordered" evidence="13">
    <location>
        <begin position="1131"/>
        <end position="1164"/>
    </location>
</feature>
<reference evidence="15" key="2">
    <citation type="submission" date="2025-08" db="UniProtKB">
        <authorList>
            <consortium name="Ensembl"/>
        </authorList>
    </citation>
    <scope>IDENTIFICATION</scope>
</reference>
<feature type="compositionally biased region" description="Basic residues" evidence="13">
    <location>
        <begin position="1445"/>
        <end position="1467"/>
    </location>
</feature>
<feature type="compositionally biased region" description="Low complexity" evidence="13">
    <location>
        <begin position="2236"/>
        <end position="2254"/>
    </location>
</feature>
<feature type="region of interest" description="Disordered" evidence="13">
    <location>
        <begin position="130"/>
        <end position="162"/>
    </location>
</feature>
<dbReference type="Pfam" id="PF24889">
    <property type="entry name" value="CCTL2_WNK"/>
    <property type="match status" value="1"/>
</dbReference>
<dbReference type="Bgee" id="ENSMFAG00000038865">
    <property type="expression patterns" value="Expressed in adult mammalian kidney and 13 other cell types or tissues"/>
</dbReference>
<dbReference type="SUPFAM" id="SSF56112">
    <property type="entry name" value="Protein kinase-like (PK-like)"/>
    <property type="match status" value="1"/>
</dbReference>
<feature type="region of interest" description="Disordered" evidence="13">
    <location>
        <begin position="1372"/>
        <end position="1467"/>
    </location>
</feature>
<comment type="cofactor">
    <cofactor evidence="1">
        <name>Mg(2+)</name>
        <dbReference type="ChEBI" id="CHEBI:18420"/>
    </cofactor>
</comment>
<evidence type="ECO:0000256" key="9">
    <source>
        <dbReference type="ARBA" id="ARBA00022777"/>
    </source>
</evidence>
<evidence type="ECO:0000256" key="11">
    <source>
        <dbReference type="ARBA" id="ARBA00047899"/>
    </source>
</evidence>
<dbReference type="SMART" id="SM00220">
    <property type="entry name" value="S_TKc"/>
    <property type="match status" value="1"/>
</dbReference>
<protein>
    <recommendedName>
        <fullName evidence="3">non-specific serine/threonine protein kinase</fullName>
        <ecNumber evidence="3">2.7.11.1</ecNumber>
    </recommendedName>
</protein>
<evidence type="ECO:0000259" key="14">
    <source>
        <dbReference type="PROSITE" id="PS50011"/>
    </source>
</evidence>
<feature type="compositionally biased region" description="Low complexity" evidence="13">
    <location>
        <begin position="1804"/>
        <end position="1814"/>
    </location>
</feature>
<dbReference type="GO" id="GO:1904062">
    <property type="term" value="P:regulation of monoatomic cation transmembrane transport"/>
    <property type="evidence" value="ECO:0007669"/>
    <property type="project" value="UniProtKB-ARBA"/>
</dbReference>
<feature type="region of interest" description="Disordered" evidence="13">
    <location>
        <begin position="24"/>
        <end position="100"/>
    </location>
</feature>
<evidence type="ECO:0000256" key="13">
    <source>
        <dbReference type="SAM" id="MobiDB-lite"/>
    </source>
</evidence>
<organism evidence="15 16">
    <name type="scientific">Macaca fascicularis</name>
    <name type="common">Crab-eating macaque</name>
    <name type="synonym">Cynomolgus monkey</name>
    <dbReference type="NCBI Taxonomy" id="9541"/>
    <lineage>
        <taxon>Eukaryota</taxon>
        <taxon>Metazoa</taxon>
        <taxon>Chordata</taxon>
        <taxon>Craniata</taxon>
        <taxon>Vertebrata</taxon>
        <taxon>Euteleostomi</taxon>
        <taxon>Mammalia</taxon>
        <taxon>Eutheria</taxon>
        <taxon>Euarchontoglires</taxon>
        <taxon>Primates</taxon>
        <taxon>Haplorrhini</taxon>
        <taxon>Catarrhini</taxon>
        <taxon>Cercopithecidae</taxon>
        <taxon>Cercopithecinae</taxon>
        <taxon>Macaca</taxon>
    </lineage>
</organism>
<dbReference type="PROSITE" id="PS50011">
    <property type="entry name" value="PROTEIN_KINASE_DOM"/>
    <property type="match status" value="1"/>
</dbReference>
<dbReference type="FunFam" id="1.10.510.10:FF:000006">
    <property type="entry name" value="Serine/threonine-protein kinase WNK1 isoform 2"/>
    <property type="match status" value="1"/>
</dbReference>
<dbReference type="Gene3D" id="3.10.20.90">
    <property type="entry name" value="Phosphatidylinositol 3-kinase Catalytic Subunit, Chain A, domain 1"/>
    <property type="match status" value="2"/>
</dbReference>
<dbReference type="GeneTree" id="ENSGT00940000155474"/>
<dbReference type="Pfam" id="PF12202">
    <property type="entry name" value="OSR1_C"/>
    <property type="match status" value="1"/>
</dbReference>
<feature type="compositionally biased region" description="Polar residues" evidence="13">
    <location>
        <begin position="2276"/>
        <end position="2289"/>
    </location>
</feature>
<feature type="region of interest" description="Disordered" evidence="13">
    <location>
        <begin position="1207"/>
        <end position="1308"/>
    </location>
</feature>
<proteinExistence type="predicted"/>
<evidence type="ECO:0000256" key="10">
    <source>
        <dbReference type="ARBA" id="ARBA00022840"/>
    </source>
</evidence>
<feature type="region of interest" description="Disordered" evidence="13">
    <location>
        <begin position="2081"/>
        <end position="2136"/>
    </location>
</feature>
<feature type="compositionally biased region" description="Basic and acidic residues" evidence="13">
    <location>
        <begin position="661"/>
        <end position="676"/>
    </location>
</feature>
<evidence type="ECO:0000256" key="6">
    <source>
        <dbReference type="ARBA" id="ARBA00022553"/>
    </source>
</evidence>
<keyword evidence="10" id="KW-0067">ATP-binding</keyword>
<dbReference type="FunFam" id="3.30.200.20:FF:000494">
    <property type="entry name" value="serine/threonine-protein kinase WNK2 isoform X2"/>
    <property type="match status" value="1"/>
</dbReference>
<sequence length="2745" mass="291204">MDADRAALTPRLRSRLARLRALLASRSSLGASGPPRPRCGWSVLSEASPGRREPARPRCPADLRAGGSALTPFPSATPSPLASRQRTDHVWRRRGEAEQHSRLPVPLAAGSCPQEWLQLRFLRGGETGAAAADAGTGRTEEYRRRRHTMDKDSRGAAATTTTTEHRFFRRSVICDSNATALELPGLPLALPQPGIPAVVPQSAPPEPHREETVAATAASQVAQQPPAAAAPGEQAVAGPAPSTVPSSTSKDRPVSQPSLVGSKEEPPPARSGSGGGSAKEPQEERSQQQDDIEELETKAVGMSNDGRFLKFDIEIGRGSFKTVYKGLDTETTVEVAWCELQDRKLTKSERQRFKEEAEMLKGLQHPNIVRFYDSWESTVKGKKCIVLVTELMTSGTLKTYLKRFKVMKIKVLRSWCRQILKGLQFLHTRTPPIIHRDLKCDNIFITGPTGSVKIGDLGLATLKRASFAKSVIGTPEFMAPEMYEEKYDESVDVYAFGMCMLEMATSEYPYSECQNAAQIYRRVTSGVKPASFDKVAIPEVKEIIEGCIRQNKDERYSIKDLLNHAFFQEETGVRVELAEEDDGEKIAIKLWLRIEDIKKLKGKYKDNEAIEFSFDLERDVPEDVAQEMVESGYVCEGDHKTMAKAIKDRVSLIKRKREQRQLVREEQEKKKQEESSVKQQVEQSNASQTGIKQLPSASTGVPTASTTSASVSTQVEPEEPEADQHQQLQYQQPSISVLSDGTVDSGQGSSVFTESRVSSQQTVSYGSQHEQAHSAGTVPGHVPSAVQAQSQPHGVYPPSSVPQSMAHPCGGTPTYPESQIFFPTIHERPVSFSPPPTCPPKVAISQRRKSTSFLEAQTHHLPPLLRTVGQSLLPPGGSPTHWTPEAVVMLGTTASRVTGESCEIQVHPMCEPSQVYSDYRPGLVLPEEAHYFIPQEAVYLAGVQYQARVAEQYEGIPYNSSVLSSPMKQIPEQKPVQGGPTSSSVFEFPSGQAFLVGHLQNLRLDSGLSPGSPLSSISAPISTDATRLKFHPVFVPHSAPAVLTHNNESRSNCVFEFHVHTPSSSSGEGGGILPQRVYRNRQVAVDLNQEELPPQSVGLHGYLQPVTEEKHNYHAPELTVSVVEPIGQNWPIGSPEYSSDSSQITSSDPSDFQSPPPTGGAAASFGSDVSLPFIHLPQTVLQESPLFFCFPQGTTSQQVLTASFSSGGSALHPQAQGQSQGQPSSSSLTGVSSSQPIQHPQQQGIQQTAPPQQTVQYSLSQTSTSSEATTAQPASQPQAPQVLPQVSAGKQGFPPRLPPQYPGDSNIAPSSNVASVCIHSTVLSPPMPTEVLATPGYFPTVVQPYVESNLLVPMGGVGGQVQVSQPGVSLAQAPTTSSQQAVLESTQGVSQVAPPEPVPVAQPQPTQPATLASSIDSAHSDVASGMSDGNENVPSSSGRHEGRTTKRHYRKSVRSRSRHEKTSRPKLRILNVSNKGDRVVECQLETHNRKMVTFKFDLDGDNPEEIATIMVNNDFILAIERESFVDQVREIIEKADEMLSEDVSVEPEGDQGLESLQGKDDYGFSGSQKLEGEFKQPIPVSSMPQQIGIPTSSLTQVVHSAGRRFIVSPVPESRLRESKLFTSEITDTVAASTSQSPGMNLSHSASSLSLQQAFSELRHAQMTEGPNTAPPNFSHIAPTFPVVPPFLSSIAGVPTTAAATVPVPATSSPPNDMSTSVIQSEVTVPTEEGIAGVATSTGVATAGGLHIPPVSESPVLSSVVSSTTIPAVVSISTTSPSLQVPTSTSENIVSSTALYPSVTVSATSASAGGSTVTPGPKPPAVVSPQAAGSTTVGVALTSVSATTSLPSTASQLSIQLSSSTSAPTLAETVVVSAHSLDKTSHSITTGLALSLSAPSSSSSPGAGVSSSISQPGGLHPLVIPSVIASTPVLPQAAGPTSTPLLPQVPSIPPLVQPVANVPAVQQTLIHSQPQPALLPNQPHTHCPEIDSDTQPKAPGIDDIKTLEEKLRSLFSEHSSSGAQHAPVSLETSLVVESTVTPGIPTTAVAPSKLLTSTTSTCLPPTNLPLGTVALPVTPVVTPGQVSTPVSTAASGVKPGTAPSKPPLTKPPVLPVGTELPAGALPSEQLPPFPGPSLTQSQQPLEDLDAQLRRTLSPEIITTVTSAVGPVSVVAPAAVTEAGAQPQKDVSQVTEKGPVLATSSGAGVFKMGRFQVSVAADDTQKEGKSKSEDAKSVHFESSTSESSVLSSSSPESTLVKPEPNGITIPGISSDVPESAHKTTASEAKSDTGQPTKVGRFQVTTTANKVGRFSVSKTEDKITDTKKEGPVASPPFMDLEQAVLPAVIPKKEKPELSEPSHLNGPSSDLEAAFLSRDVDDGSGSPHSPHQLSSKSLPIQNLSQSLSNSFNSSYMSSDNESDIEDEDLKLELRRLRDKHLKEIQDLQSRQKHEIESLYTKLGKVPPAVIIPPAAPLSGRRRRPTKSKGSKSSRSSSLGNKSPQLSGNLSGQSAASVLHPQQTLHPPGNIPESGQNQLLQPLKPSPSSDNLYSAFTSDGAISVPSLSAPGQGKMVKKVCPCNQLCRTSSTNTVGATVNSQAAQAQPPAMTSSRKGTFTDDLHKLVDNWARDAMILSGRRGSKGHMNYEGPGMARKFSAPGQLCISMTSNLGGSAPISAASATSLGHFTKSMCPPQQYGFPATPFGAQWSGTGGPAPQPIGQFQPVGTASLQNFNISNLQKSISNPPGSNLRTT</sequence>
<dbReference type="Proteomes" id="UP000233100">
    <property type="component" value="Chromosome 11"/>
</dbReference>
<feature type="compositionally biased region" description="Low complexity" evidence="13">
    <location>
        <begin position="695"/>
        <end position="713"/>
    </location>
</feature>
<dbReference type="Gene3D" id="3.30.200.20">
    <property type="entry name" value="Phosphorylase Kinase, domain 1"/>
    <property type="match status" value="1"/>
</dbReference>
<feature type="compositionally biased region" description="Polar residues" evidence="13">
    <location>
        <begin position="1372"/>
        <end position="1388"/>
    </location>
</feature>
<evidence type="ECO:0000256" key="2">
    <source>
        <dbReference type="ARBA" id="ARBA00004496"/>
    </source>
</evidence>
<dbReference type="PROSITE" id="PS00108">
    <property type="entry name" value="PROTEIN_KINASE_ST"/>
    <property type="match status" value="1"/>
</dbReference>
<dbReference type="EC" id="2.7.11.1" evidence="3"/>
<reference evidence="15" key="3">
    <citation type="submission" date="2025-09" db="UniProtKB">
        <authorList>
            <consortium name="Ensembl"/>
        </authorList>
    </citation>
    <scope>IDENTIFICATION</scope>
</reference>
<keyword evidence="4" id="KW-0963">Cytoplasm</keyword>
<comment type="catalytic activity">
    <reaction evidence="12">
        <text>L-seryl-[protein] + ATP = O-phospho-L-seryl-[protein] + ADP + H(+)</text>
        <dbReference type="Rhea" id="RHEA:17989"/>
        <dbReference type="Rhea" id="RHEA-COMP:9863"/>
        <dbReference type="Rhea" id="RHEA-COMP:11604"/>
        <dbReference type="ChEBI" id="CHEBI:15378"/>
        <dbReference type="ChEBI" id="CHEBI:29999"/>
        <dbReference type="ChEBI" id="CHEBI:30616"/>
        <dbReference type="ChEBI" id="CHEBI:83421"/>
        <dbReference type="ChEBI" id="CHEBI:456216"/>
        <dbReference type="EC" id="2.7.11.1"/>
    </reaction>
</comment>
<evidence type="ECO:0000313" key="16">
    <source>
        <dbReference type="Proteomes" id="UP000233100"/>
    </source>
</evidence>
<dbReference type="FunFam" id="3.10.20.90:FF:000012">
    <property type="entry name" value="Serine/threonine-protein kinase WNK1 isoform 2"/>
    <property type="match status" value="1"/>
</dbReference>
<dbReference type="InterPro" id="IPR056865">
    <property type="entry name" value="CCTL2_WNK"/>
</dbReference>
<dbReference type="Pfam" id="PF00069">
    <property type="entry name" value="Pkinase"/>
    <property type="match status" value="1"/>
</dbReference>
<feature type="domain" description="Protein kinase" evidence="14">
    <location>
        <begin position="309"/>
        <end position="567"/>
    </location>
</feature>
<feature type="compositionally biased region" description="Basic and acidic residues" evidence="13">
    <location>
        <begin position="138"/>
        <end position="154"/>
    </location>
</feature>
<evidence type="ECO:0000256" key="8">
    <source>
        <dbReference type="ARBA" id="ARBA00022741"/>
    </source>
</evidence>
<feature type="region of interest" description="Disordered" evidence="13">
    <location>
        <begin position="197"/>
        <end position="291"/>
    </location>
</feature>
<comment type="catalytic activity">
    <reaction evidence="11">
        <text>L-threonyl-[protein] + ATP = O-phospho-L-threonyl-[protein] + ADP + H(+)</text>
        <dbReference type="Rhea" id="RHEA:46608"/>
        <dbReference type="Rhea" id="RHEA-COMP:11060"/>
        <dbReference type="Rhea" id="RHEA-COMP:11605"/>
        <dbReference type="ChEBI" id="CHEBI:15378"/>
        <dbReference type="ChEBI" id="CHEBI:30013"/>
        <dbReference type="ChEBI" id="CHEBI:30616"/>
        <dbReference type="ChEBI" id="CHEBI:61977"/>
        <dbReference type="ChEBI" id="CHEBI:456216"/>
        <dbReference type="EC" id="2.7.11.1"/>
    </reaction>
</comment>
<dbReference type="GO" id="GO:0042592">
    <property type="term" value="P:homeostatic process"/>
    <property type="evidence" value="ECO:0007669"/>
    <property type="project" value="UniProtKB-ARBA"/>
</dbReference>
<dbReference type="InterPro" id="IPR011009">
    <property type="entry name" value="Kinase-like_dom_sf"/>
</dbReference>
<feature type="region of interest" description="Disordered" evidence="13">
    <location>
        <begin position="2695"/>
        <end position="2714"/>
    </location>
</feature>
<dbReference type="CDD" id="cd14030">
    <property type="entry name" value="STKc_WNK1"/>
    <property type="match status" value="1"/>
</dbReference>
<dbReference type="InterPro" id="IPR008271">
    <property type="entry name" value="Ser/Thr_kinase_AS"/>
</dbReference>
<evidence type="ECO:0000256" key="12">
    <source>
        <dbReference type="ARBA" id="ARBA00048679"/>
    </source>
</evidence>
<name>A0A2K5WRX7_MACFA</name>
<dbReference type="InterPro" id="IPR000719">
    <property type="entry name" value="Prot_kinase_dom"/>
</dbReference>
<feature type="compositionally biased region" description="Low complexity" evidence="13">
    <location>
        <begin position="213"/>
        <end position="241"/>
    </location>
</feature>
<feature type="region of interest" description="Disordered" evidence="13">
    <location>
        <begin position="2370"/>
        <end position="2391"/>
    </location>
</feature>
<evidence type="ECO:0000256" key="3">
    <source>
        <dbReference type="ARBA" id="ARBA00012513"/>
    </source>
</evidence>
<dbReference type="FunFam" id="3.10.20.90:FF:000007">
    <property type="entry name" value="Serine/threonine-protein kinase WNK1 isoform 1"/>
    <property type="match status" value="1"/>
</dbReference>